<dbReference type="AlphaFoldDB" id="A0AAD5QM41"/>
<comment type="caution">
    <text evidence="2">The sequence shown here is derived from an EMBL/GenBank/DDBJ whole genome shotgun (WGS) entry which is preliminary data.</text>
</comment>
<proteinExistence type="predicted"/>
<reference evidence="2" key="1">
    <citation type="submission" date="2021-06" db="EMBL/GenBank/DDBJ databases">
        <title>Parelaphostrongylus tenuis whole genome reference sequence.</title>
        <authorList>
            <person name="Garwood T.J."/>
            <person name="Larsen P.A."/>
            <person name="Fountain-Jones N.M."/>
            <person name="Garbe J.R."/>
            <person name="Macchietto M.G."/>
            <person name="Kania S.A."/>
            <person name="Gerhold R.W."/>
            <person name="Richards J.E."/>
            <person name="Wolf T.M."/>
        </authorList>
    </citation>
    <scope>NUCLEOTIDE SEQUENCE</scope>
    <source>
        <strain evidence="2">MNPRO001-30</strain>
        <tissue evidence="2">Meninges</tissue>
    </source>
</reference>
<feature type="compositionally biased region" description="Polar residues" evidence="1">
    <location>
        <begin position="90"/>
        <end position="103"/>
    </location>
</feature>
<organism evidence="2 3">
    <name type="scientific">Parelaphostrongylus tenuis</name>
    <name type="common">Meningeal worm</name>
    <dbReference type="NCBI Taxonomy" id="148309"/>
    <lineage>
        <taxon>Eukaryota</taxon>
        <taxon>Metazoa</taxon>
        <taxon>Ecdysozoa</taxon>
        <taxon>Nematoda</taxon>
        <taxon>Chromadorea</taxon>
        <taxon>Rhabditida</taxon>
        <taxon>Rhabditina</taxon>
        <taxon>Rhabditomorpha</taxon>
        <taxon>Strongyloidea</taxon>
        <taxon>Metastrongylidae</taxon>
        <taxon>Parelaphostrongylus</taxon>
    </lineage>
</organism>
<accession>A0AAD5QM41</accession>
<feature type="region of interest" description="Disordered" evidence="1">
    <location>
        <begin position="40"/>
        <end position="103"/>
    </location>
</feature>
<evidence type="ECO:0000313" key="3">
    <source>
        <dbReference type="Proteomes" id="UP001196413"/>
    </source>
</evidence>
<dbReference type="EMBL" id="JAHQIW010001939">
    <property type="protein sequence ID" value="KAJ1354070.1"/>
    <property type="molecule type" value="Genomic_DNA"/>
</dbReference>
<keyword evidence="3" id="KW-1185">Reference proteome</keyword>
<evidence type="ECO:0000256" key="1">
    <source>
        <dbReference type="SAM" id="MobiDB-lite"/>
    </source>
</evidence>
<gene>
    <name evidence="2" type="ORF">KIN20_010880</name>
</gene>
<sequence length="103" mass="10859">MLCPAGLLSSTVSLGVYPLGIEDKIGACIAHMSALMGPHNRDYSGISSRSSDVIHSSSEVSNGQMSTSATIGSSYDDEEATDFGCKSRSESTLYSQTTEEQLD</sequence>
<protein>
    <submittedName>
        <fullName evidence="2">Uncharacterized protein</fullName>
    </submittedName>
</protein>
<dbReference type="Proteomes" id="UP001196413">
    <property type="component" value="Unassembled WGS sequence"/>
</dbReference>
<feature type="compositionally biased region" description="Low complexity" evidence="1">
    <location>
        <begin position="44"/>
        <end position="61"/>
    </location>
</feature>
<feature type="compositionally biased region" description="Polar residues" evidence="1">
    <location>
        <begin position="62"/>
        <end position="73"/>
    </location>
</feature>
<evidence type="ECO:0000313" key="2">
    <source>
        <dbReference type="EMBL" id="KAJ1354070.1"/>
    </source>
</evidence>
<name>A0AAD5QM41_PARTN</name>